<evidence type="ECO:0000259" key="4">
    <source>
        <dbReference type="PROSITE" id="PS50110"/>
    </source>
</evidence>
<evidence type="ECO:0000256" key="1">
    <source>
        <dbReference type="ARBA" id="ARBA00022553"/>
    </source>
</evidence>
<feature type="domain" description="Response regulatory" evidence="4">
    <location>
        <begin position="7"/>
        <end position="124"/>
    </location>
</feature>
<accession>A0A7X4HHH5</accession>
<dbReference type="Pfam" id="PF00072">
    <property type="entry name" value="Response_reg"/>
    <property type="match status" value="2"/>
</dbReference>
<organism evidence="5 6">
    <name type="scientific">Pseudoduganella aquatica</name>
    <dbReference type="NCBI Taxonomy" id="2660641"/>
    <lineage>
        <taxon>Bacteria</taxon>
        <taxon>Pseudomonadati</taxon>
        <taxon>Pseudomonadota</taxon>
        <taxon>Betaproteobacteria</taxon>
        <taxon>Burkholderiales</taxon>
        <taxon>Oxalobacteraceae</taxon>
        <taxon>Telluria group</taxon>
        <taxon>Pseudoduganella</taxon>
    </lineage>
</organism>
<dbReference type="PROSITE" id="PS50109">
    <property type="entry name" value="HIS_KIN"/>
    <property type="match status" value="1"/>
</dbReference>
<dbReference type="PANTHER" id="PTHR43547">
    <property type="entry name" value="TWO-COMPONENT HISTIDINE KINASE"/>
    <property type="match status" value="1"/>
</dbReference>
<proteinExistence type="predicted"/>
<keyword evidence="6" id="KW-1185">Reference proteome</keyword>
<name>A0A7X4HHH5_9BURK</name>
<dbReference type="InterPro" id="IPR011006">
    <property type="entry name" value="CheY-like_superfamily"/>
</dbReference>
<dbReference type="PROSITE" id="PS50110">
    <property type="entry name" value="RESPONSE_REGULATORY"/>
    <property type="match status" value="2"/>
</dbReference>
<dbReference type="PANTHER" id="PTHR43547:SF2">
    <property type="entry name" value="HYBRID SIGNAL TRANSDUCTION HISTIDINE KINASE C"/>
    <property type="match status" value="1"/>
</dbReference>
<dbReference type="Proteomes" id="UP000450676">
    <property type="component" value="Unassembled WGS sequence"/>
</dbReference>
<sequence length="523" mass="55398">MNLEKFNFLVVDDVPAMCQITANQLRALGALDVQTASNGADALRLLQSRPIDLVLSDWNMPLMDGLELLRHIRADEKLAGIPMVMVTAEADRDRIAQAITSGVSDLLVKPYTRQRLEDKIAGALSRRVRVPGAAPAAASAAAAARPQSQAAAPQPTLLVVDDTPENLRLIADLFEGQYRVRVAHNGPKALAMCSSDNPPDLVLLDVMMPGMDGFEVAQRMREHPGSAHIPIIFVTALTDEAARRRGLTLGAVDFVSKPVDPDVLQLRVNNFMRYIAVHLQRQAEYDALLETARLREDVERMLRHDIKGPLAGVLGLAQQLAQQLANPSAAQTAADHAQQAQLIAATAQQALDTVKLSADLFMIETGTFQLVAEPLDLSAALHKVAHAVRAACAGSNVAITVDAPAGAGHALGDATLCQAILHNLVKNACEAAAAVPGGQVAIKLHDGGPLVVTIDNSGAVPAAMRERFFERYASFGKQGGSGIGTYSARLLAEAQGGSLAMSTDDGRNSTTLTVTLPRAVAPA</sequence>
<dbReference type="RefSeq" id="WP_161074836.1">
    <property type="nucleotide sequence ID" value="NZ_CP086370.1"/>
</dbReference>
<dbReference type="GO" id="GO:0000155">
    <property type="term" value="F:phosphorelay sensor kinase activity"/>
    <property type="evidence" value="ECO:0007669"/>
    <property type="project" value="InterPro"/>
</dbReference>
<comment type="caution">
    <text evidence="5">The sequence shown here is derived from an EMBL/GenBank/DDBJ whole genome shotgun (WGS) entry which is preliminary data.</text>
</comment>
<dbReference type="SUPFAM" id="SSF52172">
    <property type="entry name" value="CheY-like"/>
    <property type="match status" value="2"/>
</dbReference>
<reference evidence="5 6" key="1">
    <citation type="submission" date="2019-12" db="EMBL/GenBank/DDBJ databases">
        <title>Novel species isolated from a subtropical stream in China.</title>
        <authorList>
            <person name="Lu H."/>
        </authorList>
    </citation>
    <scope>NUCLEOTIDE SEQUENCE [LARGE SCALE GENOMIC DNA]</scope>
    <source>
        <strain evidence="5 6">FT127W</strain>
    </source>
</reference>
<dbReference type="SMART" id="SM00448">
    <property type="entry name" value="REC"/>
    <property type="match status" value="2"/>
</dbReference>
<dbReference type="InterPro" id="IPR036890">
    <property type="entry name" value="HATPase_C_sf"/>
</dbReference>
<dbReference type="Gene3D" id="3.40.50.2300">
    <property type="match status" value="2"/>
</dbReference>
<feature type="domain" description="Response regulatory" evidence="4">
    <location>
        <begin position="156"/>
        <end position="272"/>
    </location>
</feature>
<dbReference type="InterPro" id="IPR005467">
    <property type="entry name" value="His_kinase_dom"/>
</dbReference>
<dbReference type="AlphaFoldDB" id="A0A7X4HHH5"/>
<dbReference type="SUPFAM" id="SSF47384">
    <property type="entry name" value="Homodimeric domain of signal transducing histidine kinase"/>
    <property type="match status" value="1"/>
</dbReference>
<dbReference type="InterPro" id="IPR036097">
    <property type="entry name" value="HisK_dim/P_sf"/>
</dbReference>
<feature type="modified residue" description="4-aspartylphosphate" evidence="2">
    <location>
        <position position="205"/>
    </location>
</feature>
<evidence type="ECO:0000259" key="3">
    <source>
        <dbReference type="PROSITE" id="PS50109"/>
    </source>
</evidence>
<dbReference type="SMART" id="SM00387">
    <property type="entry name" value="HATPase_c"/>
    <property type="match status" value="1"/>
</dbReference>
<dbReference type="EMBL" id="WWCU01000040">
    <property type="protein sequence ID" value="MYN10547.1"/>
    <property type="molecule type" value="Genomic_DNA"/>
</dbReference>
<feature type="domain" description="Histidine kinase" evidence="3">
    <location>
        <begin position="301"/>
        <end position="520"/>
    </location>
</feature>
<dbReference type="Pfam" id="PF02518">
    <property type="entry name" value="HATPase_c"/>
    <property type="match status" value="1"/>
</dbReference>
<protein>
    <submittedName>
        <fullName evidence="5">Response regulator</fullName>
    </submittedName>
</protein>
<evidence type="ECO:0000313" key="5">
    <source>
        <dbReference type="EMBL" id="MYN10547.1"/>
    </source>
</evidence>
<dbReference type="Gene3D" id="1.10.287.130">
    <property type="match status" value="1"/>
</dbReference>
<dbReference type="Gene3D" id="3.30.565.10">
    <property type="entry name" value="Histidine kinase-like ATPase, C-terminal domain"/>
    <property type="match status" value="1"/>
</dbReference>
<gene>
    <name evidence="5" type="ORF">GTP77_24830</name>
</gene>
<evidence type="ECO:0000256" key="2">
    <source>
        <dbReference type="PROSITE-ProRule" id="PRU00169"/>
    </source>
</evidence>
<dbReference type="InterPro" id="IPR003594">
    <property type="entry name" value="HATPase_dom"/>
</dbReference>
<feature type="modified residue" description="4-aspartylphosphate" evidence="2">
    <location>
        <position position="57"/>
    </location>
</feature>
<keyword evidence="1 2" id="KW-0597">Phosphoprotein</keyword>
<dbReference type="InterPro" id="IPR001789">
    <property type="entry name" value="Sig_transdc_resp-reg_receiver"/>
</dbReference>
<dbReference type="SUPFAM" id="SSF55874">
    <property type="entry name" value="ATPase domain of HSP90 chaperone/DNA topoisomerase II/histidine kinase"/>
    <property type="match status" value="1"/>
</dbReference>
<evidence type="ECO:0000313" key="6">
    <source>
        <dbReference type="Proteomes" id="UP000450676"/>
    </source>
</evidence>